<evidence type="ECO:0000313" key="6">
    <source>
        <dbReference type="Proteomes" id="UP001196413"/>
    </source>
</evidence>
<dbReference type="EMBL" id="JAHQIW010001965">
    <property type="protein sequence ID" value="KAJ1354089.1"/>
    <property type="molecule type" value="Genomic_DNA"/>
</dbReference>
<dbReference type="Gene3D" id="2.60.40.10">
    <property type="entry name" value="Immunoglobulins"/>
    <property type="match status" value="2"/>
</dbReference>
<organism evidence="5 6">
    <name type="scientific">Parelaphostrongylus tenuis</name>
    <name type="common">Meningeal worm</name>
    <dbReference type="NCBI Taxonomy" id="148309"/>
    <lineage>
        <taxon>Eukaryota</taxon>
        <taxon>Metazoa</taxon>
        <taxon>Ecdysozoa</taxon>
        <taxon>Nematoda</taxon>
        <taxon>Chromadorea</taxon>
        <taxon>Rhabditida</taxon>
        <taxon>Rhabditina</taxon>
        <taxon>Rhabditomorpha</taxon>
        <taxon>Strongyloidea</taxon>
        <taxon>Metastrongylidae</taxon>
        <taxon>Parelaphostrongylus</taxon>
    </lineage>
</organism>
<sequence>MAKVVSLVLINCQGMRSYVQSTTLNGRKIYGVLDANLFEKLSNIGKSTLQNGVVTSRLRIPCAEKKHRGRYRCIATNGHHTIEKSARISIIGNEICVPTALAAPQIIQFTDSRFEIQDNAVQLMCRVSQPGATIAWYFMKDGEVRIPLIDNGDFEILPNGDLLIKRCDFETRVGTYFCVASNDAGEDRAESWLYCNSPEPTDENVPEKKF</sequence>
<dbReference type="SUPFAM" id="SSF48726">
    <property type="entry name" value="Immunoglobulin"/>
    <property type="match status" value="2"/>
</dbReference>
<evidence type="ECO:0000256" key="1">
    <source>
        <dbReference type="ARBA" id="ARBA00022737"/>
    </source>
</evidence>
<feature type="domain" description="Ig-like" evidence="4">
    <location>
        <begin position="104"/>
        <end position="194"/>
    </location>
</feature>
<keyword evidence="2" id="KW-1015">Disulfide bond</keyword>
<evidence type="ECO:0000259" key="4">
    <source>
        <dbReference type="PROSITE" id="PS50835"/>
    </source>
</evidence>
<dbReference type="PANTHER" id="PTHR12231">
    <property type="entry name" value="CTX-RELATED TYPE I TRANSMEMBRANE PROTEIN"/>
    <property type="match status" value="1"/>
</dbReference>
<evidence type="ECO:0000256" key="2">
    <source>
        <dbReference type="ARBA" id="ARBA00023157"/>
    </source>
</evidence>
<dbReference type="InterPro" id="IPR036179">
    <property type="entry name" value="Ig-like_dom_sf"/>
</dbReference>
<evidence type="ECO:0000313" key="5">
    <source>
        <dbReference type="EMBL" id="KAJ1354089.1"/>
    </source>
</evidence>
<dbReference type="GO" id="GO:0043005">
    <property type="term" value="C:neuron projection"/>
    <property type="evidence" value="ECO:0007669"/>
    <property type="project" value="TreeGrafter"/>
</dbReference>
<reference evidence="5" key="1">
    <citation type="submission" date="2021-06" db="EMBL/GenBank/DDBJ databases">
        <title>Parelaphostrongylus tenuis whole genome reference sequence.</title>
        <authorList>
            <person name="Garwood T.J."/>
            <person name="Larsen P.A."/>
            <person name="Fountain-Jones N.M."/>
            <person name="Garbe J.R."/>
            <person name="Macchietto M.G."/>
            <person name="Kania S.A."/>
            <person name="Gerhold R.W."/>
            <person name="Richards J.E."/>
            <person name="Wolf T.M."/>
        </authorList>
    </citation>
    <scope>NUCLEOTIDE SEQUENCE</scope>
    <source>
        <strain evidence="5">MNPRO001-30</strain>
        <tissue evidence="5">Meninges</tissue>
    </source>
</reference>
<comment type="caution">
    <text evidence="5">The sequence shown here is derived from an EMBL/GenBank/DDBJ whole genome shotgun (WGS) entry which is preliminary data.</text>
</comment>
<dbReference type="PROSITE" id="PS50835">
    <property type="entry name" value="IG_LIKE"/>
    <property type="match status" value="1"/>
</dbReference>
<dbReference type="InterPro" id="IPR007110">
    <property type="entry name" value="Ig-like_dom"/>
</dbReference>
<evidence type="ECO:0000256" key="3">
    <source>
        <dbReference type="ARBA" id="ARBA00023319"/>
    </source>
</evidence>
<protein>
    <recommendedName>
        <fullName evidence="4">Ig-like domain-containing protein</fullName>
    </recommendedName>
</protein>
<dbReference type="Proteomes" id="UP001196413">
    <property type="component" value="Unassembled WGS sequence"/>
</dbReference>
<keyword evidence="6" id="KW-1185">Reference proteome</keyword>
<dbReference type="InterPro" id="IPR013783">
    <property type="entry name" value="Ig-like_fold"/>
</dbReference>
<dbReference type="InterPro" id="IPR051170">
    <property type="entry name" value="Neural/epithelial_adhesion"/>
</dbReference>
<dbReference type="PANTHER" id="PTHR12231:SF253">
    <property type="entry name" value="DPR-INTERACTING PROTEIN ETA, ISOFORM B-RELATED"/>
    <property type="match status" value="1"/>
</dbReference>
<accession>A0AAD5MZM9</accession>
<keyword evidence="1" id="KW-0677">Repeat</keyword>
<dbReference type="AlphaFoldDB" id="A0AAD5MZM9"/>
<keyword evidence="3" id="KW-0393">Immunoglobulin domain</keyword>
<gene>
    <name evidence="5" type="ORF">KIN20_010907</name>
</gene>
<proteinExistence type="predicted"/>
<name>A0AAD5MZM9_PARTN</name>